<dbReference type="AlphaFoldDB" id="A0A0F0LPH0"/>
<evidence type="ECO:0000256" key="2">
    <source>
        <dbReference type="ARBA" id="ARBA00022448"/>
    </source>
</evidence>
<evidence type="ECO:0000256" key="9">
    <source>
        <dbReference type="SAM" id="Phobius"/>
    </source>
</evidence>
<keyword evidence="3" id="KW-1003">Cell membrane</keyword>
<keyword evidence="13" id="KW-1185">Reference proteome</keyword>
<evidence type="ECO:0000313" key="11">
    <source>
        <dbReference type="EMBL" id="KJL34793.1"/>
    </source>
</evidence>
<feature type="transmembrane region" description="Helical" evidence="9">
    <location>
        <begin position="59"/>
        <end position="84"/>
    </location>
</feature>
<keyword evidence="4 9" id="KW-0812">Transmembrane</keyword>
<name>A0A0F0LPH0_9MICO</name>
<sequence>MNLLPFLVAGLVIGSVYALSGVGVLVLYRTTGVLNFAHGAIGALAAMLLWQLVPTQGRLQPAIGIAVCILIAAAAALLFGLLAGPYLARIDELRKAIATLGFALVIIGVLLFTWNDKARTLRLDTSSIAINVGGTRVNLTQIICLLLAVLVVVATVLAFRYTSIGMSMRALASDRELASVVGTNVRLVENVAWALSGAIAGASGILLANQTRLEPAFLTFLIIPELAAVVIGRFSSLWLTLVGGLVIGVLQTLASAWEPITAYATIVPFLIATVVILIGRRRVLTIGVVRS</sequence>
<feature type="transmembrane region" description="Helical" evidence="9">
    <location>
        <begin position="237"/>
        <end position="254"/>
    </location>
</feature>
<keyword evidence="5" id="KW-0029">Amino-acid transport</keyword>
<keyword evidence="6 9" id="KW-1133">Transmembrane helix</keyword>
<evidence type="ECO:0000256" key="7">
    <source>
        <dbReference type="ARBA" id="ARBA00023136"/>
    </source>
</evidence>
<evidence type="ECO:0000256" key="5">
    <source>
        <dbReference type="ARBA" id="ARBA00022970"/>
    </source>
</evidence>
<dbReference type="OrthoDB" id="9807115at2"/>
<dbReference type="EMBL" id="JYIY01000080">
    <property type="protein sequence ID" value="KJL34793.1"/>
    <property type="molecule type" value="Genomic_DNA"/>
</dbReference>
<dbReference type="EMBL" id="DMNG01000068">
    <property type="protein sequence ID" value="HAN23743.1"/>
    <property type="molecule type" value="Genomic_DNA"/>
</dbReference>
<dbReference type="GO" id="GO:0022857">
    <property type="term" value="F:transmembrane transporter activity"/>
    <property type="evidence" value="ECO:0007669"/>
    <property type="project" value="InterPro"/>
</dbReference>
<dbReference type="RefSeq" id="WP_045248584.1">
    <property type="nucleotide sequence ID" value="NZ_JYIY01000080.1"/>
</dbReference>
<evidence type="ECO:0000256" key="6">
    <source>
        <dbReference type="ARBA" id="ARBA00022989"/>
    </source>
</evidence>
<dbReference type="GO" id="GO:0005886">
    <property type="term" value="C:plasma membrane"/>
    <property type="evidence" value="ECO:0007669"/>
    <property type="project" value="UniProtKB-SubCell"/>
</dbReference>
<evidence type="ECO:0000256" key="4">
    <source>
        <dbReference type="ARBA" id="ARBA00022692"/>
    </source>
</evidence>
<dbReference type="InterPro" id="IPR001851">
    <property type="entry name" value="ABC_transp_permease"/>
</dbReference>
<evidence type="ECO:0000256" key="1">
    <source>
        <dbReference type="ARBA" id="ARBA00004651"/>
    </source>
</evidence>
<evidence type="ECO:0000313" key="13">
    <source>
        <dbReference type="Proteomes" id="UP000033451"/>
    </source>
</evidence>
<feature type="transmembrane region" description="Helical" evidence="9">
    <location>
        <begin position="260"/>
        <end position="278"/>
    </location>
</feature>
<dbReference type="CDD" id="cd06582">
    <property type="entry name" value="TM_PBP1_LivH_like"/>
    <property type="match status" value="1"/>
</dbReference>
<dbReference type="Proteomes" id="UP000033451">
    <property type="component" value="Unassembled WGS sequence"/>
</dbReference>
<feature type="transmembrane region" description="Helical" evidence="9">
    <location>
        <begin position="96"/>
        <end position="114"/>
    </location>
</feature>
<dbReference type="EMBL" id="JYIY01000080">
    <property type="protein sequence ID" value="KJL35122.1"/>
    <property type="molecule type" value="Genomic_DNA"/>
</dbReference>
<proteinExistence type="inferred from homology"/>
<dbReference type="PATRIC" id="fig|400772.4.peg.2694"/>
<evidence type="ECO:0000256" key="3">
    <source>
        <dbReference type="ARBA" id="ARBA00022475"/>
    </source>
</evidence>
<evidence type="ECO:0000313" key="12">
    <source>
        <dbReference type="EMBL" id="KJL35122.1"/>
    </source>
</evidence>
<accession>A0A0F0LPH0</accession>
<comment type="caution">
    <text evidence="12">The sequence shown here is derived from an EMBL/GenBank/DDBJ whole genome shotgun (WGS) entry which is preliminary data.</text>
</comment>
<dbReference type="Pfam" id="PF02653">
    <property type="entry name" value="BPD_transp_2"/>
    <property type="match status" value="1"/>
</dbReference>
<feature type="transmembrane region" description="Helical" evidence="9">
    <location>
        <begin position="6"/>
        <end position="28"/>
    </location>
</feature>
<gene>
    <name evidence="12" type="primary">livH_4</name>
    <name evidence="11" type="synonym">livH_3</name>
    <name evidence="10" type="ORF">DCP95_04125</name>
    <name evidence="11" type="ORF">RR49_02681</name>
    <name evidence="12" type="ORF">RR49_03020</name>
</gene>
<evidence type="ECO:0000256" key="8">
    <source>
        <dbReference type="ARBA" id="ARBA00037998"/>
    </source>
</evidence>
<dbReference type="GO" id="GO:0006865">
    <property type="term" value="P:amino acid transport"/>
    <property type="evidence" value="ECO:0007669"/>
    <property type="project" value="UniProtKB-KW"/>
</dbReference>
<reference evidence="10 14" key="2">
    <citation type="journal article" date="2018" name="Nat. Biotechnol.">
        <title>A standardized bacterial taxonomy based on genome phylogeny substantially revises the tree of life.</title>
        <authorList>
            <person name="Parks D.H."/>
            <person name="Chuvochina M."/>
            <person name="Waite D.W."/>
            <person name="Rinke C."/>
            <person name="Skarshewski A."/>
            <person name="Chaumeil P.A."/>
            <person name="Hugenholtz P."/>
        </authorList>
    </citation>
    <scope>NUCLEOTIDE SEQUENCE [LARGE SCALE GENOMIC DNA]</scope>
    <source>
        <strain evidence="10">UBA9152</strain>
    </source>
</reference>
<dbReference type="InterPro" id="IPR052157">
    <property type="entry name" value="BCAA_transport_permease"/>
</dbReference>
<keyword evidence="7 9" id="KW-0472">Membrane</keyword>
<dbReference type="PANTHER" id="PTHR11795">
    <property type="entry name" value="BRANCHED-CHAIN AMINO ACID TRANSPORT SYSTEM PERMEASE PROTEIN LIVH"/>
    <property type="match status" value="1"/>
</dbReference>
<dbReference type="STRING" id="400772.RR49_02681"/>
<feature type="transmembrane region" description="Helical" evidence="9">
    <location>
        <begin position="35"/>
        <end position="53"/>
    </location>
</feature>
<keyword evidence="2" id="KW-0813">Transport</keyword>
<comment type="similarity">
    <text evidence="8">Belongs to the binding-protein-dependent transport system permease family. LivHM subfamily.</text>
</comment>
<evidence type="ECO:0000313" key="10">
    <source>
        <dbReference type="EMBL" id="HAN23743.1"/>
    </source>
</evidence>
<dbReference type="Proteomes" id="UP000257479">
    <property type="component" value="Unassembled WGS sequence"/>
</dbReference>
<dbReference type="PANTHER" id="PTHR11795:SF449">
    <property type="entry name" value="BRANCHED-CHAIN AMINO ACID TRANSPORT PERMEASE PROTEIN LIVH-RELATED"/>
    <property type="match status" value="1"/>
</dbReference>
<reference evidence="12 13" key="1">
    <citation type="submission" date="2015-02" db="EMBL/GenBank/DDBJ databases">
        <title>Draft genome sequences of ten Microbacterium spp. with emphasis on heavy metal contaminated environments.</title>
        <authorList>
            <person name="Corretto E."/>
        </authorList>
    </citation>
    <scope>NUCLEOTIDE SEQUENCE [LARGE SCALE GENOMIC DNA]</scope>
    <source>
        <strain evidence="12 13">DSM 18659</strain>
    </source>
</reference>
<comment type="subcellular location">
    <subcellularLocation>
        <location evidence="1">Cell membrane</location>
        <topology evidence="1">Multi-pass membrane protein</topology>
    </subcellularLocation>
</comment>
<protein>
    <submittedName>
        <fullName evidence="10">Branched-chain amino acid ABC transporter permease</fullName>
    </submittedName>
    <submittedName>
        <fullName evidence="12">High-affinity branched-chain amino acid transport system permease protein LivH</fullName>
    </submittedName>
</protein>
<feature type="transmembrane region" description="Helical" evidence="9">
    <location>
        <begin position="139"/>
        <end position="159"/>
    </location>
</feature>
<organism evidence="12 13">
    <name type="scientific">Microbacterium ginsengisoli</name>
    <dbReference type="NCBI Taxonomy" id="400772"/>
    <lineage>
        <taxon>Bacteria</taxon>
        <taxon>Bacillati</taxon>
        <taxon>Actinomycetota</taxon>
        <taxon>Actinomycetes</taxon>
        <taxon>Micrococcales</taxon>
        <taxon>Microbacteriaceae</taxon>
        <taxon>Microbacterium</taxon>
    </lineage>
</organism>
<evidence type="ECO:0000313" key="14">
    <source>
        <dbReference type="Proteomes" id="UP000257479"/>
    </source>
</evidence>